<organism evidence="13 14">
    <name type="scientific">Ornithinimicrobium avium</name>
    <dbReference type="NCBI Taxonomy" id="2283195"/>
    <lineage>
        <taxon>Bacteria</taxon>
        <taxon>Bacillati</taxon>
        <taxon>Actinomycetota</taxon>
        <taxon>Actinomycetes</taxon>
        <taxon>Micrococcales</taxon>
        <taxon>Ornithinimicrobiaceae</taxon>
        <taxon>Ornithinimicrobium</taxon>
    </lineage>
</organism>
<dbReference type="CDD" id="cd16917">
    <property type="entry name" value="HATPase_UhpB-NarQ-NarX-like"/>
    <property type="match status" value="1"/>
</dbReference>
<keyword evidence="8" id="KW-0902">Two-component regulatory system</keyword>
<dbReference type="PANTHER" id="PTHR24421:SF10">
    <property type="entry name" value="NITRATE_NITRITE SENSOR PROTEIN NARQ"/>
    <property type="match status" value="1"/>
</dbReference>
<feature type="domain" description="Histidine kinase/HSP90-like ATPase" evidence="10">
    <location>
        <begin position="302"/>
        <end position="388"/>
    </location>
</feature>
<evidence type="ECO:0000313" key="14">
    <source>
        <dbReference type="Proteomes" id="UP000253790"/>
    </source>
</evidence>
<gene>
    <name evidence="13" type="ORF">DV701_11905</name>
</gene>
<evidence type="ECO:0000256" key="3">
    <source>
        <dbReference type="ARBA" id="ARBA00022553"/>
    </source>
</evidence>
<keyword evidence="9" id="KW-1133">Transmembrane helix</keyword>
<keyword evidence="5" id="KW-0547">Nucleotide-binding</keyword>
<dbReference type="InterPro" id="IPR003594">
    <property type="entry name" value="HATPase_dom"/>
</dbReference>
<dbReference type="OrthoDB" id="227596at2"/>
<evidence type="ECO:0000256" key="1">
    <source>
        <dbReference type="ARBA" id="ARBA00000085"/>
    </source>
</evidence>
<feature type="transmembrane region" description="Helical" evidence="9">
    <location>
        <begin position="140"/>
        <end position="157"/>
    </location>
</feature>
<dbReference type="InterPro" id="IPR050482">
    <property type="entry name" value="Sensor_HK_TwoCompSys"/>
</dbReference>
<keyword evidence="9" id="KW-0812">Transmembrane</keyword>
<dbReference type="InterPro" id="IPR011712">
    <property type="entry name" value="Sig_transdc_His_kin_sub3_dim/P"/>
</dbReference>
<evidence type="ECO:0000256" key="8">
    <source>
        <dbReference type="ARBA" id="ARBA00023012"/>
    </source>
</evidence>
<reference evidence="13 14" key="1">
    <citation type="submission" date="2018-07" db="EMBL/GenBank/DDBJ databases">
        <title>Complete genome sequencing of Ornithinimicrobium sp. AMA3305.</title>
        <authorList>
            <person name="Bae J.-W."/>
        </authorList>
    </citation>
    <scope>NUCLEOTIDE SEQUENCE [LARGE SCALE GENOMIC DNA]</scope>
    <source>
        <strain evidence="13 14">AMA3305</strain>
    </source>
</reference>
<dbReference type="GO" id="GO:0005524">
    <property type="term" value="F:ATP binding"/>
    <property type="evidence" value="ECO:0007669"/>
    <property type="project" value="UniProtKB-KW"/>
</dbReference>
<evidence type="ECO:0000256" key="2">
    <source>
        <dbReference type="ARBA" id="ARBA00012438"/>
    </source>
</evidence>
<dbReference type="Pfam" id="PF23539">
    <property type="entry name" value="DUF7134"/>
    <property type="match status" value="1"/>
</dbReference>
<keyword evidence="4" id="KW-0808">Transferase</keyword>
<dbReference type="Gene3D" id="3.30.565.10">
    <property type="entry name" value="Histidine kinase-like ATPase, C-terminal domain"/>
    <property type="match status" value="1"/>
</dbReference>
<sequence>MAVVANAKAYGGTDWRAGVSFDVALAAVITLGGQVELASAGQAGWRGLLPGMLLLCQTAPVAARRSAPAAAAAVGAAALAVEALVSAPTNTLSGLLAGLVLLYSLGRHAGGGRMVAVTALVGAATALHVVALSGWQVDDLAFAAIFSAAAWLAGRTIRRREQERWRAEAAASDERAAAVEALEAAVVHERARIARELHDVVAHGMGVMVVQAAAAEQLLTDDPTSARVPLSAVRETGQQALAEMRRLLGLLRDGGTGEGLEAQPGLQQLPGLVERLREAGMAVTLTVAGERSLVPPGQQLCAYRIVQEALTNALKHSGGAQARVEVEYGEHALVVRIHNAAGSATPEASNGAGHGLVGMRERVRLYGGTLQAGVQPDGSFLVAATLPTRA</sequence>
<dbReference type="InterPro" id="IPR055558">
    <property type="entry name" value="DUF7134"/>
</dbReference>
<feature type="transmembrane region" description="Helical" evidence="9">
    <location>
        <begin position="115"/>
        <end position="134"/>
    </location>
</feature>
<evidence type="ECO:0000313" key="13">
    <source>
        <dbReference type="EMBL" id="AXH96728.1"/>
    </source>
</evidence>
<dbReference type="Pfam" id="PF02518">
    <property type="entry name" value="HATPase_c"/>
    <property type="match status" value="1"/>
</dbReference>
<evidence type="ECO:0000256" key="5">
    <source>
        <dbReference type="ARBA" id="ARBA00022741"/>
    </source>
</evidence>
<feature type="domain" description="Signal transduction histidine kinase subgroup 3 dimerisation and phosphoacceptor" evidence="11">
    <location>
        <begin position="189"/>
        <end position="254"/>
    </location>
</feature>
<keyword evidence="3" id="KW-0597">Phosphoprotein</keyword>
<dbReference type="PANTHER" id="PTHR24421">
    <property type="entry name" value="NITRATE/NITRITE SENSOR PROTEIN NARX-RELATED"/>
    <property type="match status" value="1"/>
</dbReference>
<proteinExistence type="predicted"/>
<dbReference type="GO" id="GO:0000155">
    <property type="term" value="F:phosphorelay sensor kinase activity"/>
    <property type="evidence" value="ECO:0007669"/>
    <property type="project" value="InterPro"/>
</dbReference>
<comment type="catalytic activity">
    <reaction evidence="1">
        <text>ATP + protein L-histidine = ADP + protein N-phospho-L-histidine.</text>
        <dbReference type="EC" id="2.7.13.3"/>
    </reaction>
</comment>
<dbReference type="GO" id="GO:0016020">
    <property type="term" value="C:membrane"/>
    <property type="evidence" value="ECO:0007669"/>
    <property type="project" value="InterPro"/>
</dbReference>
<dbReference type="Gene3D" id="1.20.5.1930">
    <property type="match status" value="1"/>
</dbReference>
<protein>
    <recommendedName>
        <fullName evidence="2">histidine kinase</fullName>
        <ecNumber evidence="2">2.7.13.3</ecNumber>
    </recommendedName>
</protein>
<dbReference type="RefSeq" id="WP_114928523.1">
    <property type="nucleotide sequence ID" value="NZ_CP031229.1"/>
</dbReference>
<evidence type="ECO:0000256" key="6">
    <source>
        <dbReference type="ARBA" id="ARBA00022777"/>
    </source>
</evidence>
<dbReference type="AlphaFoldDB" id="A0A345NNX0"/>
<evidence type="ECO:0000259" key="12">
    <source>
        <dbReference type="Pfam" id="PF23539"/>
    </source>
</evidence>
<keyword evidence="6 13" id="KW-0418">Kinase</keyword>
<dbReference type="KEGG" id="orn:DV701_11905"/>
<dbReference type="EC" id="2.7.13.3" evidence="2"/>
<keyword evidence="9" id="KW-0472">Membrane</keyword>
<dbReference type="InterPro" id="IPR036890">
    <property type="entry name" value="HATPase_C_sf"/>
</dbReference>
<dbReference type="Proteomes" id="UP000253790">
    <property type="component" value="Chromosome"/>
</dbReference>
<accession>A0A345NNX0</accession>
<evidence type="ECO:0000256" key="4">
    <source>
        <dbReference type="ARBA" id="ARBA00022679"/>
    </source>
</evidence>
<feature type="domain" description="DUF7134" evidence="12">
    <location>
        <begin position="19"/>
        <end position="161"/>
    </location>
</feature>
<evidence type="ECO:0000259" key="11">
    <source>
        <dbReference type="Pfam" id="PF07730"/>
    </source>
</evidence>
<keyword evidence="14" id="KW-1185">Reference proteome</keyword>
<dbReference type="SUPFAM" id="SSF55874">
    <property type="entry name" value="ATPase domain of HSP90 chaperone/DNA topoisomerase II/histidine kinase"/>
    <property type="match status" value="1"/>
</dbReference>
<name>A0A345NNX0_9MICO</name>
<evidence type="ECO:0000259" key="10">
    <source>
        <dbReference type="Pfam" id="PF02518"/>
    </source>
</evidence>
<dbReference type="Pfam" id="PF07730">
    <property type="entry name" value="HisKA_3"/>
    <property type="match status" value="1"/>
</dbReference>
<feature type="transmembrane region" description="Helical" evidence="9">
    <location>
        <begin position="83"/>
        <end position="103"/>
    </location>
</feature>
<dbReference type="GO" id="GO:0046983">
    <property type="term" value="F:protein dimerization activity"/>
    <property type="evidence" value="ECO:0007669"/>
    <property type="project" value="InterPro"/>
</dbReference>
<evidence type="ECO:0000256" key="9">
    <source>
        <dbReference type="SAM" id="Phobius"/>
    </source>
</evidence>
<dbReference type="EMBL" id="CP031229">
    <property type="protein sequence ID" value="AXH96728.1"/>
    <property type="molecule type" value="Genomic_DNA"/>
</dbReference>
<evidence type="ECO:0000256" key="7">
    <source>
        <dbReference type="ARBA" id="ARBA00022840"/>
    </source>
</evidence>
<keyword evidence="7" id="KW-0067">ATP-binding</keyword>